<gene>
    <name evidence="1" type="ORF">E2C01_054972</name>
</gene>
<keyword evidence="2" id="KW-1185">Reference proteome</keyword>
<reference evidence="1 2" key="1">
    <citation type="submission" date="2019-05" db="EMBL/GenBank/DDBJ databases">
        <title>Another draft genome of Portunus trituberculatus and its Hox gene families provides insights of decapod evolution.</title>
        <authorList>
            <person name="Jeong J.-H."/>
            <person name="Song I."/>
            <person name="Kim S."/>
            <person name="Choi T."/>
            <person name="Kim D."/>
            <person name="Ryu S."/>
            <person name="Kim W."/>
        </authorList>
    </citation>
    <scope>NUCLEOTIDE SEQUENCE [LARGE SCALE GENOMIC DNA]</scope>
    <source>
        <tissue evidence="1">Muscle</tissue>
    </source>
</reference>
<organism evidence="1 2">
    <name type="scientific">Portunus trituberculatus</name>
    <name type="common">Swimming crab</name>
    <name type="synonym">Neptunus trituberculatus</name>
    <dbReference type="NCBI Taxonomy" id="210409"/>
    <lineage>
        <taxon>Eukaryota</taxon>
        <taxon>Metazoa</taxon>
        <taxon>Ecdysozoa</taxon>
        <taxon>Arthropoda</taxon>
        <taxon>Crustacea</taxon>
        <taxon>Multicrustacea</taxon>
        <taxon>Malacostraca</taxon>
        <taxon>Eumalacostraca</taxon>
        <taxon>Eucarida</taxon>
        <taxon>Decapoda</taxon>
        <taxon>Pleocyemata</taxon>
        <taxon>Brachyura</taxon>
        <taxon>Eubrachyura</taxon>
        <taxon>Portunoidea</taxon>
        <taxon>Portunidae</taxon>
        <taxon>Portuninae</taxon>
        <taxon>Portunus</taxon>
    </lineage>
</organism>
<proteinExistence type="predicted"/>
<protein>
    <submittedName>
        <fullName evidence="1">Uncharacterized protein</fullName>
    </submittedName>
</protein>
<evidence type="ECO:0000313" key="1">
    <source>
        <dbReference type="EMBL" id="MPC60912.1"/>
    </source>
</evidence>
<name>A0A5B7GQ03_PORTR</name>
<sequence length="60" mass="6676">MTTILTASPPSRSAALMRSRGPCVSPIYFRVLVTSEDFHIIPAVQRRFSELASASRLRNL</sequence>
<evidence type="ECO:0000313" key="2">
    <source>
        <dbReference type="Proteomes" id="UP000324222"/>
    </source>
</evidence>
<dbReference type="EMBL" id="VSRR010018027">
    <property type="protein sequence ID" value="MPC60912.1"/>
    <property type="molecule type" value="Genomic_DNA"/>
</dbReference>
<dbReference type="AlphaFoldDB" id="A0A5B7GQ03"/>
<comment type="caution">
    <text evidence="1">The sequence shown here is derived from an EMBL/GenBank/DDBJ whole genome shotgun (WGS) entry which is preliminary data.</text>
</comment>
<dbReference type="Proteomes" id="UP000324222">
    <property type="component" value="Unassembled WGS sequence"/>
</dbReference>
<accession>A0A5B7GQ03</accession>